<organism evidence="1 2">
    <name type="scientific">Termititenax aidoneus</name>
    <dbReference type="NCBI Taxonomy" id="2218524"/>
    <lineage>
        <taxon>Bacteria</taxon>
        <taxon>Bacillati</taxon>
        <taxon>Candidatus Margulisiibacteriota</taxon>
        <taxon>Candidatus Termititenacia</taxon>
        <taxon>Candidatus Termititenacales</taxon>
        <taxon>Candidatus Termititenacaceae</taxon>
        <taxon>Candidatus Termititenax</taxon>
    </lineage>
</organism>
<proteinExistence type="predicted"/>
<keyword evidence="2" id="KW-1185">Reference proteome</keyword>
<accession>A0A388TCV3</accession>
<comment type="caution">
    <text evidence="1">The sequence shown here is derived from an EMBL/GenBank/DDBJ whole genome shotgun (WGS) entry which is preliminary data.</text>
</comment>
<dbReference type="AlphaFoldDB" id="A0A388TCV3"/>
<evidence type="ECO:0000313" key="2">
    <source>
        <dbReference type="Proteomes" id="UP000269352"/>
    </source>
</evidence>
<sequence>MSETVELEYLGAAADCRNCGVADLKKGQVIAVARDVYERELIGNKKFRLIVKEQPAEMQPRSRKKIKEE</sequence>
<dbReference type="Proteomes" id="UP000269352">
    <property type="component" value="Unassembled WGS sequence"/>
</dbReference>
<protein>
    <submittedName>
        <fullName evidence="1">Uncharacterized protein</fullName>
    </submittedName>
</protein>
<gene>
    <name evidence="1" type="ORF">NO1_1819</name>
</gene>
<dbReference type="EMBL" id="BGZN01000068">
    <property type="protein sequence ID" value="GBR74686.1"/>
    <property type="molecule type" value="Genomic_DNA"/>
</dbReference>
<evidence type="ECO:0000313" key="1">
    <source>
        <dbReference type="EMBL" id="GBR74686.1"/>
    </source>
</evidence>
<reference evidence="1 2" key="1">
    <citation type="journal article" date="2019" name="ISME J.">
        <title>Genome analyses of uncultured TG2/ZB3 bacteria in 'Margulisbacteria' specifically attached to ectosymbiotic spirochetes of protists in the termite gut.</title>
        <authorList>
            <person name="Utami Y.D."/>
            <person name="Kuwahara H."/>
            <person name="Igai K."/>
            <person name="Murakami T."/>
            <person name="Sugaya K."/>
            <person name="Morikawa T."/>
            <person name="Nagura Y."/>
            <person name="Yuki M."/>
            <person name="Deevong P."/>
            <person name="Inoue T."/>
            <person name="Kihara K."/>
            <person name="Lo N."/>
            <person name="Yamada A."/>
            <person name="Ohkuma M."/>
            <person name="Hongoh Y."/>
        </authorList>
    </citation>
    <scope>NUCLEOTIDE SEQUENCE [LARGE SCALE GENOMIC DNA]</scope>
    <source>
        <strain evidence="1">NkOx7-01</strain>
    </source>
</reference>
<name>A0A388TCV3_TERA1</name>